<organism evidence="5 6">
    <name type="scientific">Kipferlia bialata</name>
    <dbReference type="NCBI Taxonomy" id="797122"/>
    <lineage>
        <taxon>Eukaryota</taxon>
        <taxon>Metamonada</taxon>
        <taxon>Carpediemonas-like organisms</taxon>
        <taxon>Kipferlia</taxon>
    </lineage>
</organism>
<keyword evidence="1 3" id="KW-0547">Nucleotide-binding</keyword>
<dbReference type="PANTHER" id="PTHR44329:SF291">
    <property type="entry name" value="PROTEIN KINASE DOMAIN-CONTAINING PROTEIN"/>
    <property type="match status" value="1"/>
</dbReference>
<evidence type="ECO:0000313" key="6">
    <source>
        <dbReference type="Proteomes" id="UP000265618"/>
    </source>
</evidence>
<feature type="binding site" evidence="3">
    <location>
        <position position="1823"/>
    </location>
    <ligand>
        <name>ATP</name>
        <dbReference type="ChEBI" id="CHEBI:30616"/>
    </ligand>
</feature>
<dbReference type="Pfam" id="PF00069">
    <property type="entry name" value="Pkinase"/>
    <property type="match status" value="1"/>
</dbReference>
<dbReference type="SUPFAM" id="SSF56112">
    <property type="entry name" value="Protein kinase-like (PK-like)"/>
    <property type="match status" value="1"/>
</dbReference>
<evidence type="ECO:0000313" key="5">
    <source>
        <dbReference type="EMBL" id="GIQ84390.1"/>
    </source>
</evidence>
<sequence>MPTEGGADKTVLYLFQARCGPCLWRLVIGTTYGPESGRTSVYPEDHTKVSEYCSETPDEYRLDRQYHGFRGWDLEGVLRAWIKHRIKVDPRSRCNVKHIVRGDTTHGSSGIGSPESLMLKTEEFPFDTLTAVLDHAVYDLYNNPTITLDDTVRNIVNEIWVTRSPFILSLYSPQENEFRQHWIFRGVWCEEHPFWTELRSVPTSAVLAKIEANSVDPVSDIRQFLGGSVDLILALNKSKRAEVVAWMKTELGHVLPKPKKKPKPKYKECPTCHRSMGLKGTASEIPGYPLELYPSDYEGSDAGIAISAYGDWLAIGAEEEGAVFVYHRVLDSSGDDTWVLHQTIAYPGSDTSNKFGNDLSVYESHLAIGSYWENGGCIRFYELMDDSWTYKQKICEARGYMGSFFAIHENTVLIGGQYKAWYSQYSGGVWEALTELSKPTTYSSLSTFSRVALGERWAAVISDDELYIYDTDEAEWRFGPVFVYHHGWTNGDNTYPGEVAVDGDRVVICNGHSDAKEMIVLSYDGSQWAEEQTWEGEAIYRVALMGETLVSSTVDRVRVYDRDIDSGLWSEMYSLTPVLNGRYPSLDLTSHGLFLGAPHLNHDGDTHVGGAYVYPAAAICADLDTVTTAAGLPWVSAPVGREVQAAVSLFTDGGDSIRSTMSVSAEWESEACECEAGADGSFSCPMTFASAETTEYSVFATCSTGQRVDLGTGSVNVYVPEYSVAGTQALYTSEGGLAVTVPSAVTTDSNATIVFRVYDASSNQIFNPLASLRFVAAIYGPLSSTTPVWSGPALWSEDNSAYIIGSSASSIQPTSPGAYSVVVTETSSPSEEVTLTFTVGAGVPSAEQSSLSAVSATVGGSVDLVLTLLDARGNDCGSGVTAHITLDTPDATAPGVSHTDSVGYETTLALGTESGPHTVYAALTGAVPDDTVLSFPFYIEPGPPVALEVTGSTYVTSVDASSQLLVVFSVLDTYGNALYPDASTYLYLTVDGEAAKVLCTRVNGKLEVSLPTNTLAGGSHGVTVVWGEAGSLTGTVDVTAALSEEHSSVQMNPESPKMMSQASLYVTLRDTSGTQYPSTLTVYAQYEDTLSTCRYEVGVRAYLCQMTFLDIDTTSYKVLVAPTSDATPVDFMTAPVVVAAGAYNPSQTQMYYLHNSVDTYPGVATADDPFSLVIKVFDQSGNRITSNPIGTSLTVSVRQDVTSFDDVWAGSTTWSETEGGFMTGLMSISDLDTVGSTFKVYATDADGSSVVGDLTVIPGVPHMATSVVSSLDGPAGSTVSVTVLPKDASSNTLVDLTAQMAYDTPDPSAPTVAYTYGVGYTTALTLPDDTGVHTLVVSLAGGSLSDSVDLEYPLFVTSGAPSTVNVLNHFLVEDMDAVVSFTVADSVGNALTEDLDAVVYLRDSGFDTNTQCTKVAGLDGSWIYSGSVSFGSTPLMGTHEIVALLADGSNCTGQLVVSSLMSGAQSSVEPAILDLVAGERAGVKVVTSDSAGDLYTSEVVVTVHAEDTQYPCGYVSDGADSFYSCNISATLVSTTSYEEAFSVVYDTVTTVPSSIVAGDTFVAHLEVFDAFGNAIQTEPTGVSVSASVRTEAEPDEVVVYAAAKWDSDLHAYVTDATAPLSLDSQGDYLCVFAITNQVSASLSGDVSLHLSVASAPASEDMSFLPGVPMATLTLGAGCAVGGMILMGGCCLGCCCCMRKKRTESAKLSRNDSAAITQVVSSDASPAVMITPDLESQTLPRAPLPMASLATMTPRTVMPHNMPPDVGAVTLSIPSDVIAADTASLLAREDVIPLDQLTMVRELGSGAYGKVWLVKWRSNNYAVKLFSRSGMSPGHIQGVIQEYTQTNKLFSDFVVPVQNLVVSPDDIGFMMKYVRGGTLHQAIHRPGASMPWDLRSSLAYQIARGCQFLYSCNPPVEHRDLKPANVLLQKGGTRCCISDFGQSKVHNAFKTETVSPVQGTVAYLAPELFQLRFRYSEKTDVWSYGVILWEMISGYVPLDQQTPSMIPSLICSGRAFPFTPDCIPSDAPPGLVHVAQACLSLDPSQRPTFDMVVSSLSGIVSDEFDD</sequence>
<dbReference type="PANTHER" id="PTHR44329">
    <property type="entry name" value="SERINE/THREONINE-PROTEIN KINASE TNNI3K-RELATED"/>
    <property type="match status" value="1"/>
</dbReference>
<dbReference type="InterPro" id="IPR051681">
    <property type="entry name" value="Ser/Thr_Kinases-Pseudokinases"/>
</dbReference>
<evidence type="ECO:0000256" key="3">
    <source>
        <dbReference type="PROSITE-ProRule" id="PRU10141"/>
    </source>
</evidence>
<dbReference type="InterPro" id="IPR011043">
    <property type="entry name" value="Gal_Oxase/kelch_b-propeller"/>
</dbReference>
<dbReference type="OrthoDB" id="339325at2759"/>
<evidence type="ECO:0000256" key="2">
    <source>
        <dbReference type="ARBA" id="ARBA00022840"/>
    </source>
</evidence>
<name>A0A9K3GJ97_9EUKA</name>
<dbReference type="EMBL" id="BDIP01001434">
    <property type="protein sequence ID" value="GIQ84390.1"/>
    <property type="molecule type" value="Genomic_DNA"/>
</dbReference>
<dbReference type="SUPFAM" id="SSF50965">
    <property type="entry name" value="Galactose oxidase, central domain"/>
    <property type="match status" value="1"/>
</dbReference>
<dbReference type="InterPro" id="IPR008271">
    <property type="entry name" value="Ser/Thr_kinase_AS"/>
</dbReference>
<accession>A0A9K3GJ97</accession>
<gene>
    <name evidence="5" type="ORF">KIPB_005874</name>
</gene>
<keyword evidence="6" id="KW-1185">Reference proteome</keyword>
<comment type="caution">
    <text evidence="5">The sequence shown here is derived from an EMBL/GenBank/DDBJ whole genome shotgun (WGS) entry which is preliminary data.</text>
</comment>
<dbReference type="InterPro" id="IPR000719">
    <property type="entry name" value="Prot_kinase_dom"/>
</dbReference>
<dbReference type="PROSITE" id="PS50011">
    <property type="entry name" value="PROTEIN_KINASE_DOM"/>
    <property type="match status" value="1"/>
</dbReference>
<dbReference type="GO" id="GO:0005524">
    <property type="term" value="F:ATP binding"/>
    <property type="evidence" value="ECO:0007669"/>
    <property type="project" value="UniProtKB-UniRule"/>
</dbReference>
<reference evidence="5 6" key="1">
    <citation type="journal article" date="2018" name="PLoS ONE">
        <title>The draft genome of Kipferlia bialata reveals reductive genome evolution in fornicate parasites.</title>
        <authorList>
            <person name="Tanifuji G."/>
            <person name="Takabayashi S."/>
            <person name="Kume K."/>
            <person name="Takagi M."/>
            <person name="Nakayama T."/>
            <person name="Kamikawa R."/>
            <person name="Inagaki Y."/>
            <person name="Hashimoto T."/>
        </authorList>
    </citation>
    <scope>NUCLEOTIDE SEQUENCE [LARGE SCALE GENOMIC DNA]</scope>
    <source>
        <strain evidence="5">NY0173</strain>
    </source>
</reference>
<evidence type="ECO:0000259" key="4">
    <source>
        <dbReference type="PROSITE" id="PS50011"/>
    </source>
</evidence>
<dbReference type="InterPro" id="IPR017441">
    <property type="entry name" value="Protein_kinase_ATP_BS"/>
</dbReference>
<evidence type="ECO:0000256" key="1">
    <source>
        <dbReference type="ARBA" id="ARBA00022741"/>
    </source>
</evidence>
<dbReference type="Gene3D" id="1.10.510.10">
    <property type="entry name" value="Transferase(Phosphotransferase) domain 1"/>
    <property type="match status" value="1"/>
</dbReference>
<keyword evidence="2 3" id="KW-0067">ATP-binding</keyword>
<dbReference type="GO" id="GO:0004706">
    <property type="term" value="F:JUN kinase kinase kinase activity"/>
    <property type="evidence" value="ECO:0007669"/>
    <property type="project" value="TreeGrafter"/>
</dbReference>
<feature type="domain" description="Protein kinase" evidence="4">
    <location>
        <begin position="1796"/>
        <end position="2059"/>
    </location>
</feature>
<dbReference type="Proteomes" id="UP000265618">
    <property type="component" value="Unassembled WGS sequence"/>
</dbReference>
<dbReference type="PROSITE" id="PS00107">
    <property type="entry name" value="PROTEIN_KINASE_ATP"/>
    <property type="match status" value="1"/>
</dbReference>
<protein>
    <recommendedName>
        <fullName evidence="4">Protein kinase domain-containing protein</fullName>
    </recommendedName>
</protein>
<dbReference type="SMART" id="SM00220">
    <property type="entry name" value="S_TKc"/>
    <property type="match status" value="1"/>
</dbReference>
<proteinExistence type="predicted"/>
<dbReference type="InterPro" id="IPR011009">
    <property type="entry name" value="Kinase-like_dom_sf"/>
</dbReference>
<dbReference type="PROSITE" id="PS00108">
    <property type="entry name" value="PROTEIN_KINASE_ST"/>
    <property type="match status" value="1"/>
</dbReference>